<evidence type="ECO:0000313" key="2">
    <source>
        <dbReference type="Proteomes" id="UP000683360"/>
    </source>
</evidence>
<keyword evidence="2" id="KW-1185">Reference proteome</keyword>
<protein>
    <submittedName>
        <fullName evidence="1">Uncharacterized protein</fullName>
    </submittedName>
</protein>
<gene>
    <name evidence="1" type="ORF">MEDL_17673</name>
</gene>
<accession>A0A8S3R8I2</accession>
<proteinExistence type="predicted"/>
<evidence type="ECO:0000313" key="1">
    <source>
        <dbReference type="EMBL" id="CAG2203163.1"/>
    </source>
</evidence>
<reference evidence="1" key="1">
    <citation type="submission" date="2021-03" db="EMBL/GenBank/DDBJ databases">
        <authorList>
            <person name="Bekaert M."/>
        </authorList>
    </citation>
    <scope>NUCLEOTIDE SEQUENCE</scope>
</reference>
<sequence length="183" mass="22347">MEQYLYTSQLPHSRWNITYKRLSYHIPDGTLPINVSVTTFQTEQYLYTQQLPHSRWNHTYIRLSYHIPDDTIPIYVTVTTFQIEQYLYTSQLPHSRRNNIYIRLSYHIPDYIYAEPHSRWNLYIRLSYHIPDDTIPIYVTVTTFQIEQYLYVTSQLPHSRYLQQLPHSRRNNTYIRLSYHIPD</sequence>
<dbReference type="AlphaFoldDB" id="A0A8S3R8I2"/>
<organism evidence="1 2">
    <name type="scientific">Mytilus edulis</name>
    <name type="common">Blue mussel</name>
    <dbReference type="NCBI Taxonomy" id="6550"/>
    <lineage>
        <taxon>Eukaryota</taxon>
        <taxon>Metazoa</taxon>
        <taxon>Spiralia</taxon>
        <taxon>Lophotrochozoa</taxon>
        <taxon>Mollusca</taxon>
        <taxon>Bivalvia</taxon>
        <taxon>Autobranchia</taxon>
        <taxon>Pteriomorphia</taxon>
        <taxon>Mytilida</taxon>
        <taxon>Mytiloidea</taxon>
        <taxon>Mytilidae</taxon>
        <taxon>Mytilinae</taxon>
        <taxon>Mytilus</taxon>
    </lineage>
</organism>
<dbReference type="EMBL" id="CAJPWZ010000913">
    <property type="protein sequence ID" value="CAG2203163.1"/>
    <property type="molecule type" value="Genomic_DNA"/>
</dbReference>
<comment type="caution">
    <text evidence="1">The sequence shown here is derived from an EMBL/GenBank/DDBJ whole genome shotgun (WGS) entry which is preliminary data.</text>
</comment>
<dbReference type="Proteomes" id="UP000683360">
    <property type="component" value="Unassembled WGS sequence"/>
</dbReference>
<name>A0A8S3R8I2_MYTED</name>